<dbReference type="HOGENOM" id="CLU_1757627_0_0_0"/>
<proteinExistence type="predicted"/>
<reference evidence="2" key="1">
    <citation type="submission" date="2006-10" db="EMBL/GenBank/DDBJ databases">
        <title>Complete sequence of Solibacter usitatus Ellin6076.</title>
        <authorList>
            <consortium name="US DOE Joint Genome Institute"/>
            <person name="Copeland A."/>
            <person name="Lucas S."/>
            <person name="Lapidus A."/>
            <person name="Barry K."/>
            <person name="Detter J.C."/>
            <person name="Glavina del Rio T."/>
            <person name="Hammon N."/>
            <person name="Israni S."/>
            <person name="Dalin E."/>
            <person name="Tice H."/>
            <person name="Pitluck S."/>
            <person name="Thompson L.S."/>
            <person name="Brettin T."/>
            <person name="Bruce D."/>
            <person name="Han C."/>
            <person name="Tapia R."/>
            <person name="Gilna P."/>
            <person name="Schmutz J."/>
            <person name="Larimer F."/>
            <person name="Land M."/>
            <person name="Hauser L."/>
            <person name="Kyrpides N."/>
            <person name="Mikhailova N."/>
            <person name="Janssen P.H."/>
            <person name="Kuske C.R."/>
            <person name="Richardson P."/>
        </authorList>
    </citation>
    <scope>NUCLEOTIDE SEQUENCE</scope>
    <source>
        <strain evidence="2">Ellin6076</strain>
    </source>
</reference>
<gene>
    <name evidence="2" type="ordered locus">Acid_2771</name>
</gene>
<organism evidence="2">
    <name type="scientific">Solibacter usitatus (strain Ellin6076)</name>
    <dbReference type="NCBI Taxonomy" id="234267"/>
    <lineage>
        <taxon>Bacteria</taxon>
        <taxon>Pseudomonadati</taxon>
        <taxon>Acidobacteriota</taxon>
        <taxon>Terriglobia</taxon>
        <taxon>Bryobacterales</taxon>
        <taxon>Solibacteraceae</taxon>
        <taxon>Candidatus Solibacter</taxon>
    </lineage>
</organism>
<feature type="region of interest" description="Disordered" evidence="1">
    <location>
        <begin position="10"/>
        <end position="30"/>
    </location>
</feature>
<sequence length="148" mass="15833">MRKLFYTMEVKGRTSRPSDPSEPLRTTGSATSCDINTVISAAGIQTEITHSAGELAFFESELRMVAPQEYEETGEIAFGDHLLKFSTMGSGHISPDIDPGMIAGAAAWKVEGGEGQFAGARGFITSSFTITPAGDRCDIQCAMMFLPD</sequence>
<evidence type="ECO:0000256" key="1">
    <source>
        <dbReference type="SAM" id="MobiDB-lite"/>
    </source>
</evidence>
<dbReference type="EMBL" id="CP000473">
    <property type="protein sequence ID" value="ABJ83759.1"/>
    <property type="molecule type" value="Genomic_DNA"/>
</dbReference>
<dbReference type="eggNOG" id="ENOG5033GKD">
    <property type="taxonomic scope" value="Bacteria"/>
</dbReference>
<accession>Q023T1</accession>
<dbReference type="InParanoid" id="Q023T1"/>
<evidence type="ECO:0000313" key="2">
    <source>
        <dbReference type="EMBL" id="ABJ83759.1"/>
    </source>
</evidence>
<dbReference type="KEGG" id="sus:Acid_2771"/>
<dbReference type="STRING" id="234267.Acid_2771"/>
<dbReference type="OrthoDB" id="10002766at2"/>
<dbReference type="AlphaFoldDB" id="Q023T1"/>
<name>Q023T1_SOLUE</name>
<protein>
    <submittedName>
        <fullName evidence="2">Uncharacterized protein</fullName>
    </submittedName>
</protein>